<evidence type="ECO:0000313" key="2">
    <source>
        <dbReference type="WBParaSite" id="L893_g4682.t1"/>
    </source>
</evidence>
<protein>
    <submittedName>
        <fullName evidence="2">Uncharacterized protein</fullName>
    </submittedName>
</protein>
<keyword evidence="1" id="KW-1185">Reference proteome</keyword>
<dbReference type="WBParaSite" id="L893_g4682.t1">
    <property type="protein sequence ID" value="L893_g4682.t1"/>
    <property type="gene ID" value="L893_g4682"/>
</dbReference>
<accession>A0A1I8AD27</accession>
<dbReference type="AlphaFoldDB" id="A0A1I8AD27"/>
<evidence type="ECO:0000313" key="1">
    <source>
        <dbReference type="Proteomes" id="UP000095287"/>
    </source>
</evidence>
<organism evidence="1 2">
    <name type="scientific">Steinernema glaseri</name>
    <dbReference type="NCBI Taxonomy" id="37863"/>
    <lineage>
        <taxon>Eukaryota</taxon>
        <taxon>Metazoa</taxon>
        <taxon>Ecdysozoa</taxon>
        <taxon>Nematoda</taxon>
        <taxon>Chromadorea</taxon>
        <taxon>Rhabditida</taxon>
        <taxon>Tylenchina</taxon>
        <taxon>Panagrolaimomorpha</taxon>
        <taxon>Strongyloidoidea</taxon>
        <taxon>Steinernematidae</taxon>
        <taxon>Steinernema</taxon>
    </lineage>
</organism>
<name>A0A1I8AD27_9BILA</name>
<sequence>MSGKNGDVQETSFWSDSSSRHMQLGVGRHLRMMGTVVIEVDWPYMGSNQQESDFTDMSMVCLVARTQTVATQSTLDTDSLAASKLLSAVCGSSYSTDDPGGSPRTSLGPLIAVPPNEKNLI</sequence>
<reference evidence="2" key="1">
    <citation type="submission" date="2016-11" db="UniProtKB">
        <authorList>
            <consortium name="WormBaseParasite"/>
        </authorList>
    </citation>
    <scope>IDENTIFICATION</scope>
</reference>
<proteinExistence type="predicted"/>
<dbReference type="Proteomes" id="UP000095287">
    <property type="component" value="Unplaced"/>
</dbReference>